<dbReference type="RefSeq" id="WP_382184560.1">
    <property type="nucleotide sequence ID" value="NZ_JBHSZI010000001.1"/>
</dbReference>
<gene>
    <name evidence="1" type="ORF">ACFQQG_05865</name>
</gene>
<proteinExistence type="predicted"/>
<accession>A0ABD5VWW8</accession>
<evidence type="ECO:0000313" key="2">
    <source>
        <dbReference type="Proteomes" id="UP001596445"/>
    </source>
</evidence>
<organism evidence="1 2">
    <name type="scientific">Halovenus salina</name>
    <dbReference type="NCBI Taxonomy" id="1510225"/>
    <lineage>
        <taxon>Archaea</taxon>
        <taxon>Methanobacteriati</taxon>
        <taxon>Methanobacteriota</taxon>
        <taxon>Stenosarchaea group</taxon>
        <taxon>Halobacteria</taxon>
        <taxon>Halobacteriales</taxon>
        <taxon>Haloarculaceae</taxon>
        <taxon>Halovenus</taxon>
    </lineage>
</organism>
<evidence type="ECO:0000313" key="1">
    <source>
        <dbReference type="EMBL" id="MFC7057781.1"/>
    </source>
</evidence>
<name>A0ABD5VWW8_9EURY</name>
<reference evidence="1 2" key="1">
    <citation type="journal article" date="2019" name="Int. J. Syst. Evol. Microbiol.">
        <title>The Global Catalogue of Microorganisms (GCM) 10K type strain sequencing project: providing services to taxonomists for standard genome sequencing and annotation.</title>
        <authorList>
            <consortium name="The Broad Institute Genomics Platform"/>
            <consortium name="The Broad Institute Genome Sequencing Center for Infectious Disease"/>
            <person name="Wu L."/>
            <person name="Ma J."/>
        </authorList>
    </citation>
    <scope>NUCLEOTIDE SEQUENCE [LARGE SCALE GENOMIC DNA]</scope>
    <source>
        <strain evidence="1 2">JCM 30072</strain>
    </source>
</reference>
<sequence>MSQLQEYYGQIEQFVNLLSELSPEEMMAFAEAMESPDSGK</sequence>
<protein>
    <submittedName>
        <fullName evidence="1">Uncharacterized protein</fullName>
    </submittedName>
</protein>
<dbReference type="EMBL" id="JBHSZI010000001">
    <property type="protein sequence ID" value="MFC7057781.1"/>
    <property type="molecule type" value="Genomic_DNA"/>
</dbReference>
<keyword evidence="2" id="KW-1185">Reference proteome</keyword>
<comment type="caution">
    <text evidence="1">The sequence shown here is derived from an EMBL/GenBank/DDBJ whole genome shotgun (WGS) entry which is preliminary data.</text>
</comment>
<dbReference type="Proteomes" id="UP001596445">
    <property type="component" value="Unassembled WGS sequence"/>
</dbReference>
<dbReference type="AlphaFoldDB" id="A0ABD5VWW8"/>